<dbReference type="PROSITE" id="PS50931">
    <property type="entry name" value="HTH_LYSR"/>
    <property type="match status" value="1"/>
</dbReference>
<proteinExistence type="inferred from homology"/>
<dbReference type="Gene3D" id="3.40.190.290">
    <property type="match status" value="1"/>
</dbReference>
<keyword evidence="7" id="KW-1185">Reference proteome</keyword>
<dbReference type="PANTHER" id="PTHR30346">
    <property type="entry name" value="TRANSCRIPTIONAL DUAL REGULATOR HCAR-RELATED"/>
    <property type="match status" value="1"/>
</dbReference>
<reference evidence="6 7" key="1">
    <citation type="journal article" date="2021" name="Environ. Microbiol.">
        <title>Genetic insights into the dark matter of the mammalian gut microbiota through targeted genome reconstruction.</title>
        <authorList>
            <person name="Lugli G.A."/>
            <person name="Alessandri G."/>
            <person name="Milani C."/>
            <person name="Viappiani A."/>
            <person name="Fontana F."/>
            <person name="Tarracchini C."/>
            <person name="Mancabelli L."/>
            <person name="Argentini C."/>
            <person name="Ruiz L."/>
            <person name="Margolles A."/>
            <person name="van Sinderen D."/>
            <person name="Turroni F."/>
            <person name="Ventura M."/>
        </authorList>
    </citation>
    <scope>NUCLEOTIDE SEQUENCE [LARGE SCALE GENOMIC DNA]</scope>
    <source>
        <strain evidence="6 7">MA2</strain>
    </source>
</reference>
<accession>A0ABS5UMA9</accession>
<dbReference type="InterPro" id="IPR000847">
    <property type="entry name" value="LysR_HTH_N"/>
</dbReference>
<comment type="caution">
    <text evidence="6">The sequence shown here is derived from an EMBL/GenBank/DDBJ whole genome shotgun (WGS) entry which is preliminary data.</text>
</comment>
<evidence type="ECO:0000256" key="4">
    <source>
        <dbReference type="ARBA" id="ARBA00023163"/>
    </source>
</evidence>
<dbReference type="Pfam" id="PF00126">
    <property type="entry name" value="HTH_1"/>
    <property type="match status" value="1"/>
</dbReference>
<dbReference type="Gene3D" id="1.10.10.10">
    <property type="entry name" value="Winged helix-like DNA-binding domain superfamily/Winged helix DNA-binding domain"/>
    <property type="match status" value="1"/>
</dbReference>
<evidence type="ECO:0000256" key="3">
    <source>
        <dbReference type="ARBA" id="ARBA00023125"/>
    </source>
</evidence>
<dbReference type="RefSeq" id="WP_214357301.1">
    <property type="nucleotide sequence ID" value="NZ_JAFEJS010000001.1"/>
</dbReference>
<dbReference type="Pfam" id="PF03466">
    <property type="entry name" value="LysR_substrate"/>
    <property type="match status" value="1"/>
</dbReference>
<dbReference type="CDD" id="cd05466">
    <property type="entry name" value="PBP2_LTTR_substrate"/>
    <property type="match status" value="1"/>
</dbReference>
<evidence type="ECO:0000259" key="5">
    <source>
        <dbReference type="PROSITE" id="PS50931"/>
    </source>
</evidence>
<comment type="similarity">
    <text evidence="1">Belongs to the LysR transcriptional regulatory family.</text>
</comment>
<gene>
    <name evidence="6" type="ORF">JS528_01365</name>
</gene>
<evidence type="ECO:0000313" key="6">
    <source>
        <dbReference type="EMBL" id="MBT1172029.1"/>
    </source>
</evidence>
<evidence type="ECO:0000256" key="2">
    <source>
        <dbReference type="ARBA" id="ARBA00023015"/>
    </source>
</evidence>
<evidence type="ECO:0000313" key="7">
    <source>
        <dbReference type="Proteomes" id="UP000773064"/>
    </source>
</evidence>
<keyword evidence="4" id="KW-0804">Transcription</keyword>
<dbReference type="EMBL" id="JAFEJS010000001">
    <property type="protein sequence ID" value="MBT1172029.1"/>
    <property type="molecule type" value="Genomic_DNA"/>
</dbReference>
<dbReference type="Proteomes" id="UP000773064">
    <property type="component" value="Unassembled WGS sequence"/>
</dbReference>
<dbReference type="InterPro" id="IPR036390">
    <property type="entry name" value="WH_DNA-bd_sf"/>
</dbReference>
<protein>
    <submittedName>
        <fullName evidence="6">LysR family transcriptional regulator</fullName>
    </submittedName>
</protein>
<organism evidence="6 7">
    <name type="scientific">Bifidobacterium santillanense</name>
    <dbReference type="NCBI Taxonomy" id="2809028"/>
    <lineage>
        <taxon>Bacteria</taxon>
        <taxon>Bacillati</taxon>
        <taxon>Actinomycetota</taxon>
        <taxon>Actinomycetes</taxon>
        <taxon>Bifidobacteriales</taxon>
        <taxon>Bifidobacteriaceae</taxon>
        <taxon>Bifidobacterium</taxon>
    </lineage>
</organism>
<dbReference type="PANTHER" id="PTHR30346:SF0">
    <property type="entry name" value="HCA OPERON TRANSCRIPTIONAL ACTIVATOR HCAR"/>
    <property type="match status" value="1"/>
</dbReference>
<sequence length="298" mass="32597">MYDTRLDAVIAAAETGSFAAAGRRLHISTPALAKQVTTFERDCGITLFNRSRTGVTPTRAGAELIEGARDVIRQSAEIIDRARRHAHPDDAPVRLGISILRPARRILDLWQRAGHTDIRLELVSMPDDDMPIGDIIARLGEDIDVIATAFVPNHWNGVCGMLPLSYEPLCLAAPRSHPLARRARLTIDDLTGARIRILSRGNGADDIARDLLTRNPGITLVDIDRYDLDLFNDCAESGDLLISKPMWDGVHPQLVNVAVDWPEPVGMQYGLLYPLAPSPAVRAFVDRVAQLGGVTPAE</sequence>
<dbReference type="SUPFAM" id="SSF53850">
    <property type="entry name" value="Periplasmic binding protein-like II"/>
    <property type="match status" value="1"/>
</dbReference>
<keyword evidence="3" id="KW-0238">DNA-binding</keyword>
<keyword evidence="2" id="KW-0805">Transcription regulation</keyword>
<feature type="domain" description="HTH lysR-type" evidence="5">
    <location>
        <begin position="1"/>
        <end position="58"/>
    </location>
</feature>
<dbReference type="SUPFAM" id="SSF46785">
    <property type="entry name" value="Winged helix' DNA-binding domain"/>
    <property type="match status" value="1"/>
</dbReference>
<dbReference type="InterPro" id="IPR005119">
    <property type="entry name" value="LysR_subst-bd"/>
</dbReference>
<dbReference type="InterPro" id="IPR036388">
    <property type="entry name" value="WH-like_DNA-bd_sf"/>
</dbReference>
<evidence type="ECO:0000256" key="1">
    <source>
        <dbReference type="ARBA" id="ARBA00009437"/>
    </source>
</evidence>
<name>A0ABS5UMA9_9BIFI</name>